<gene>
    <name evidence="2" type="ORF">QBC33DRAFT_535665</name>
</gene>
<feature type="compositionally biased region" description="Acidic residues" evidence="1">
    <location>
        <begin position="532"/>
        <end position="550"/>
    </location>
</feature>
<feature type="region of interest" description="Disordered" evidence="1">
    <location>
        <begin position="59"/>
        <end position="369"/>
    </location>
</feature>
<feature type="compositionally biased region" description="Acidic residues" evidence="1">
    <location>
        <begin position="311"/>
        <end position="326"/>
    </location>
</feature>
<feature type="compositionally biased region" description="Polar residues" evidence="1">
    <location>
        <begin position="206"/>
        <end position="218"/>
    </location>
</feature>
<feature type="compositionally biased region" description="Acidic residues" evidence="1">
    <location>
        <begin position="148"/>
        <end position="159"/>
    </location>
</feature>
<feature type="compositionally biased region" description="Low complexity" evidence="1">
    <location>
        <begin position="19"/>
        <end position="32"/>
    </location>
</feature>
<evidence type="ECO:0000313" key="3">
    <source>
        <dbReference type="Proteomes" id="UP001244011"/>
    </source>
</evidence>
<feature type="compositionally biased region" description="Polar residues" evidence="1">
    <location>
        <begin position="444"/>
        <end position="453"/>
    </location>
</feature>
<sequence>MPRPKRTRGVATRQANLGAETSAPTSATQPAAHNPIIPSGSSTDIYDLSDREKEKIRIQKAGLGAEADDTASQSARPRLGVKGNAQQAKALEDSMSRRDEAMTRMDDLTSTSKTFNASSDDVESPPEIGRRSQTSLRQCRPTDVSGLDLDDDMFGDLDDSLVGHDQSQSVHHSTDTSSLNVAAFRKRPRKSSIVGRDDAPIRPSSRGPNTPGISSTLNFGHFRRRPREPSILGTGRRGRSNSRQPQASGDESENERDLTRNIGLTPLRQTSRQLGGAPSSEAPRQASPNERTRKRKSLEDHGSGQKRAALDSDDDVRDSIEVDDSPDASRQGRSPPRLATPDMDDPDLAPPLSSGSSEGGAAIWPPLDSLAHRTYRTRRLASRALKTPELGDSGSDISSPPSLTHSPNYRPAAKTKRNVRAAKAKVTTADLASLLPRRRHKKTGSNPFEITSSDAEEEDSTLGNEDDELAYTSSRATRTRKTPRPPGRAANSEAKDKRAPGTGKTSRRTYGSRSSDKENQGEEEIIVGAGDDAAEDEGEEDGVELPDEETSQMMLVRLGQELKSAAKKFKEVDKWELEFEEITHSSSPKDAR</sequence>
<reference evidence="2" key="1">
    <citation type="submission" date="2023-06" db="EMBL/GenBank/DDBJ databases">
        <title>Genome-scale phylogeny and comparative genomics of the fungal order Sordariales.</title>
        <authorList>
            <consortium name="Lawrence Berkeley National Laboratory"/>
            <person name="Hensen N."/>
            <person name="Bonometti L."/>
            <person name="Westerberg I."/>
            <person name="Brannstrom I.O."/>
            <person name="Guillou S."/>
            <person name="Cros-Aarteil S."/>
            <person name="Calhoun S."/>
            <person name="Haridas S."/>
            <person name="Kuo A."/>
            <person name="Mondo S."/>
            <person name="Pangilinan J."/>
            <person name="Riley R."/>
            <person name="Labutti K."/>
            <person name="Andreopoulos B."/>
            <person name="Lipzen A."/>
            <person name="Chen C."/>
            <person name="Yanf M."/>
            <person name="Daum C."/>
            <person name="Ng V."/>
            <person name="Clum A."/>
            <person name="Steindorff A."/>
            <person name="Ohm R."/>
            <person name="Martin F."/>
            <person name="Silar P."/>
            <person name="Natvig D."/>
            <person name="Lalanne C."/>
            <person name="Gautier V."/>
            <person name="Ament-Velasquez S.L."/>
            <person name="Kruys A."/>
            <person name="Hutchinson M.I."/>
            <person name="Powell A.J."/>
            <person name="Barry K."/>
            <person name="Miller A.N."/>
            <person name="Grigoriev I.V."/>
            <person name="Debuchy R."/>
            <person name="Gladieux P."/>
            <person name="Thoren M.H."/>
            <person name="Johannesson H."/>
        </authorList>
    </citation>
    <scope>NUCLEOTIDE SEQUENCE</scope>
    <source>
        <strain evidence="2">8032-3</strain>
    </source>
</reference>
<dbReference type="AlphaFoldDB" id="A0AAJ0FMV2"/>
<feature type="region of interest" description="Disordered" evidence="1">
    <location>
        <begin position="382"/>
        <end position="550"/>
    </location>
</feature>
<comment type="caution">
    <text evidence="2">The sequence shown here is derived from an EMBL/GenBank/DDBJ whole genome shotgun (WGS) entry which is preliminary data.</text>
</comment>
<proteinExistence type="predicted"/>
<dbReference type="RefSeq" id="XP_060284856.1">
    <property type="nucleotide sequence ID" value="XM_060427643.1"/>
</dbReference>
<feature type="compositionally biased region" description="Low complexity" evidence="1">
    <location>
        <begin position="390"/>
        <end position="403"/>
    </location>
</feature>
<feature type="compositionally biased region" description="Polar residues" evidence="1">
    <location>
        <begin position="165"/>
        <end position="180"/>
    </location>
</feature>
<dbReference type="EMBL" id="MU839005">
    <property type="protein sequence ID" value="KAK1768643.1"/>
    <property type="molecule type" value="Genomic_DNA"/>
</dbReference>
<keyword evidence="3" id="KW-1185">Reference proteome</keyword>
<dbReference type="Proteomes" id="UP001244011">
    <property type="component" value="Unassembled WGS sequence"/>
</dbReference>
<feature type="compositionally biased region" description="Acidic residues" evidence="1">
    <location>
        <begin position="454"/>
        <end position="469"/>
    </location>
</feature>
<feature type="region of interest" description="Disordered" evidence="1">
    <location>
        <begin position="1"/>
        <end position="45"/>
    </location>
</feature>
<feature type="compositionally biased region" description="Basic and acidic residues" evidence="1">
    <location>
        <begin position="90"/>
        <end position="107"/>
    </location>
</feature>
<dbReference type="GeneID" id="85310830"/>
<feature type="compositionally biased region" description="Basic residues" evidence="1">
    <location>
        <begin position="413"/>
        <end position="423"/>
    </location>
</feature>
<organism evidence="2 3">
    <name type="scientific">Phialemonium atrogriseum</name>
    <dbReference type="NCBI Taxonomy" id="1093897"/>
    <lineage>
        <taxon>Eukaryota</taxon>
        <taxon>Fungi</taxon>
        <taxon>Dikarya</taxon>
        <taxon>Ascomycota</taxon>
        <taxon>Pezizomycotina</taxon>
        <taxon>Sordariomycetes</taxon>
        <taxon>Sordariomycetidae</taxon>
        <taxon>Cephalothecales</taxon>
        <taxon>Cephalothecaceae</taxon>
        <taxon>Phialemonium</taxon>
    </lineage>
</organism>
<feature type="compositionally biased region" description="Polar residues" evidence="1">
    <location>
        <begin position="108"/>
        <end position="119"/>
    </location>
</feature>
<accession>A0AAJ0FMV2</accession>
<name>A0AAJ0FMV2_9PEZI</name>
<evidence type="ECO:0000313" key="2">
    <source>
        <dbReference type="EMBL" id="KAK1768643.1"/>
    </source>
</evidence>
<protein>
    <submittedName>
        <fullName evidence="2">Uncharacterized protein</fullName>
    </submittedName>
</protein>
<evidence type="ECO:0000256" key="1">
    <source>
        <dbReference type="SAM" id="MobiDB-lite"/>
    </source>
</evidence>